<evidence type="ECO:0000256" key="10">
    <source>
        <dbReference type="SAM" id="MobiDB-lite"/>
    </source>
</evidence>
<dbReference type="NCBIfam" id="TIGR04057">
    <property type="entry name" value="SusC_RagA_signa"/>
    <property type="match status" value="1"/>
</dbReference>
<dbReference type="InterPro" id="IPR000531">
    <property type="entry name" value="Beta-barrel_TonB"/>
</dbReference>
<dbReference type="Gene3D" id="2.40.170.20">
    <property type="entry name" value="TonB-dependent receptor, beta-barrel domain"/>
    <property type="match status" value="1"/>
</dbReference>
<keyword evidence="2 8" id="KW-0813">Transport</keyword>
<dbReference type="PROSITE" id="PS52016">
    <property type="entry name" value="TONB_DEPENDENT_REC_3"/>
    <property type="match status" value="1"/>
</dbReference>
<dbReference type="EMBL" id="JBHSMA010000004">
    <property type="protein sequence ID" value="MFC5410556.1"/>
    <property type="molecule type" value="Genomic_DNA"/>
</dbReference>
<gene>
    <name evidence="14" type="ORF">ACFPMF_14610</name>
</gene>
<keyword evidence="7 8" id="KW-0998">Cell outer membrane</keyword>
<evidence type="ECO:0000256" key="8">
    <source>
        <dbReference type="PROSITE-ProRule" id="PRU01360"/>
    </source>
</evidence>
<evidence type="ECO:0000259" key="13">
    <source>
        <dbReference type="Pfam" id="PF07715"/>
    </source>
</evidence>
<dbReference type="Proteomes" id="UP001596106">
    <property type="component" value="Unassembled WGS sequence"/>
</dbReference>
<dbReference type="Gene3D" id="2.170.130.10">
    <property type="entry name" value="TonB-dependent receptor, plug domain"/>
    <property type="match status" value="1"/>
</dbReference>
<feature type="signal peptide" evidence="11">
    <location>
        <begin position="1"/>
        <end position="32"/>
    </location>
</feature>
<dbReference type="Gene3D" id="3.55.50.30">
    <property type="match status" value="1"/>
</dbReference>
<feature type="domain" description="TonB-dependent receptor plug" evidence="13">
    <location>
        <begin position="234"/>
        <end position="357"/>
    </location>
</feature>
<keyword evidence="15" id="KW-1185">Reference proteome</keyword>
<organism evidence="14 15">
    <name type="scientific">Larkinella bovis</name>
    <dbReference type="NCBI Taxonomy" id="683041"/>
    <lineage>
        <taxon>Bacteria</taxon>
        <taxon>Pseudomonadati</taxon>
        <taxon>Bacteroidota</taxon>
        <taxon>Cytophagia</taxon>
        <taxon>Cytophagales</taxon>
        <taxon>Spirosomataceae</taxon>
        <taxon>Larkinella</taxon>
    </lineage>
</organism>
<dbReference type="InterPro" id="IPR036942">
    <property type="entry name" value="Beta-barrel_TonB_sf"/>
</dbReference>
<dbReference type="NCBIfam" id="TIGR04056">
    <property type="entry name" value="OMP_RagA_SusC"/>
    <property type="match status" value="1"/>
</dbReference>
<dbReference type="RefSeq" id="WP_379846270.1">
    <property type="nucleotide sequence ID" value="NZ_JBHSMA010000004.1"/>
</dbReference>
<dbReference type="InterPro" id="IPR037066">
    <property type="entry name" value="Plug_dom_sf"/>
</dbReference>
<accession>A0ABW0IBB3</accession>
<name>A0ABW0IBB3_9BACT</name>
<reference evidence="15" key="1">
    <citation type="journal article" date="2019" name="Int. J. Syst. Evol. Microbiol.">
        <title>The Global Catalogue of Microorganisms (GCM) 10K type strain sequencing project: providing services to taxonomists for standard genome sequencing and annotation.</title>
        <authorList>
            <consortium name="The Broad Institute Genomics Platform"/>
            <consortium name="The Broad Institute Genome Sequencing Center for Infectious Disease"/>
            <person name="Wu L."/>
            <person name="Ma J."/>
        </authorList>
    </citation>
    <scope>NUCLEOTIDE SEQUENCE [LARGE SCALE GENOMIC DNA]</scope>
    <source>
        <strain evidence="15">CCUG 55250</strain>
    </source>
</reference>
<feature type="domain" description="TonB-dependent receptor-like beta-barrel" evidence="12">
    <location>
        <begin position="567"/>
        <end position="1020"/>
    </location>
</feature>
<sequence length="1194" mass="129680">MKNRLPTRPFVSFLRRITCLLLLITISQTSFAFGADQATKELLSQRVSLQLKNKSLKEVLSTIEKQTQVKFIYVPQNIRADRDISINAANEALAGVLERLLTPLAITYEVTENRIILTKGKTSESAPVEPLTTMAAMEQAVSGTVTDDKGEGLPGVSITVRGTTQGTTTDALGAYKLNVADGNAVLVFSFVGYAKQEITVGTQSVINVRLLPGDQTLNEVVVTALGIKREKKALTYAAGEIKGSDLAQANVTNLGTALSGKVAGVQVTSSAGGATGSSRIVIRGNSSLSGNSQPLYVIDGVPIDNSNRRAISSFQLQGGLDGGDGISNINPNDIESMTILKGPNGAALYGQLGANGVVIITTKSGRRNRRPSVQYSGSYSVGNALVKPDYQNEYGQGYNGQFTFYRQANGTVVPFNANLTGGIPKLSAGRNPTTRGSWGPKMQGQTVEDMWGDTVSYSPITDPYTAFFKPEKQAINTVSVDGGGEKVNYYFSLTNLNNDGFVPTNKLNRNSVTVKLSADIAKGLNLDTKVNYINQKVNNRPYVGDDGMNPVYRFLYVPRSLSMDGLKRYEYTAKDIRYSQDLGGNGFFVGGEKIFESNSVTSNPFWTVNNTHNEDTRDRIIAYAKLNYEIAKGINVQLRYGSDLYYERQFGWKAVGTRVSQTGDVFENMEFNKTENVDGLLMINREVGDFSISANLGGNHLSSRYRITGNAGSQLSIPGLYAIGRTVLNTPRLGVAESVINSVFGQASIGFRNYLFLDVSARNDWSSTLPVTNSSYFYPSVGLSWAVTDALSLNLPALDYLKVRASYAQAGRSGDPYSTLGYYNLNANTFLNQPLATYTSTVVDPNLKNELKTSYEAGAELRFFKNRLNLDFTYYHSVTSNQILPIVISQSTGYSSKLTNAGRIENKGIELLIGGTPVKLSNGFSWDASFNFSVNRNKVLELIDGVNEIVVGSDRNIRVVAAPGEPYGQLKAADYAWLKDANGNRLIDDKGLPIVQSIGTVAIGNATPKWIGGLTNSFSYKGLSLSSLIDIRRGGQIFSQGRVQEAAYGTSKRTLEGREGGLIAEGVKARREGNQWISTGQTNDIPVTAQAYWNRVASDKGFAVAEEFIYDASYIAIREIRLAYQLPASILKNNKVVRGASLALYGRNLGYIERHTDGFSPENASINVNSGTMGMEQHSLPLMRTVGVDLNLSF</sequence>
<dbReference type="Gene3D" id="2.60.40.1120">
    <property type="entry name" value="Carboxypeptidase-like, regulatory domain"/>
    <property type="match status" value="1"/>
</dbReference>
<keyword evidence="4 8" id="KW-0812">Transmembrane</keyword>
<proteinExistence type="inferred from homology"/>
<dbReference type="InterPro" id="IPR023996">
    <property type="entry name" value="TonB-dep_OMP_SusC/RagA"/>
</dbReference>
<dbReference type="InterPro" id="IPR012910">
    <property type="entry name" value="Plug_dom"/>
</dbReference>
<dbReference type="InterPro" id="IPR008969">
    <property type="entry name" value="CarboxyPept-like_regulatory"/>
</dbReference>
<evidence type="ECO:0000256" key="9">
    <source>
        <dbReference type="RuleBase" id="RU003357"/>
    </source>
</evidence>
<dbReference type="Pfam" id="PF00593">
    <property type="entry name" value="TonB_dep_Rec_b-barrel"/>
    <property type="match status" value="1"/>
</dbReference>
<feature type="region of interest" description="Disordered" evidence="10">
    <location>
        <begin position="424"/>
        <end position="444"/>
    </location>
</feature>
<feature type="chain" id="PRO_5046438998" evidence="11">
    <location>
        <begin position="33"/>
        <end position="1194"/>
    </location>
</feature>
<keyword evidence="11" id="KW-0732">Signal</keyword>
<protein>
    <submittedName>
        <fullName evidence="14">SusC/RagA family TonB-linked outer membrane protein</fullName>
    </submittedName>
</protein>
<evidence type="ECO:0000256" key="1">
    <source>
        <dbReference type="ARBA" id="ARBA00004571"/>
    </source>
</evidence>
<evidence type="ECO:0000256" key="3">
    <source>
        <dbReference type="ARBA" id="ARBA00022452"/>
    </source>
</evidence>
<dbReference type="SUPFAM" id="SSF49464">
    <property type="entry name" value="Carboxypeptidase regulatory domain-like"/>
    <property type="match status" value="1"/>
</dbReference>
<dbReference type="InterPro" id="IPR039426">
    <property type="entry name" value="TonB-dep_rcpt-like"/>
</dbReference>
<dbReference type="Pfam" id="PF13715">
    <property type="entry name" value="CarbopepD_reg_2"/>
    <property type="match status" value="1"/>
</dbReference>
<keyword evidence="5 9" id="KW-0798">TonB box</keyword>
<dbReference type="Pfam" id="PF07715">
    <property type="entry name" value="Plug"/>
    <property type="match status" value="1"/>
</dbReference>
<evidence type="ECO:0000313" key="14">
    <source>
        <dbReference type="EMBL" id="MFC5410556.1"/>
    </source>
</evidence>
<comment type="similarity">
    <text evidence="8 9">Belongs to the TonB-dependent receptor family.</text>
</comment>
<evidence type="ECO:0000256" key="2">
    <source>
        <dbReference type="ARBA" id="ARBA00022448"/>
    </source>
</evidence>
<comment type="caution">
    <text evidence="14">The sequence shown here is derived from an EMBL/GenBank/DDBJ whole genome shotgun (WGS) entry which is preliminary data.</text>
</comment>
<evidence type="ECO:0000259" key="12">
    <source>
        <dbReference type="Pfam" id="PF00593"/>
    </source>
</evidence>
<comment type="subcellular location">
    <subcellularLocation>
        <location evidence="1 8">Cell outer membrane</location>
        <topology evidence="1 8">Multi-pass membrane protein</topology>
    </subcellularLocation>
</comment>
<evidence type="ECO:0000256" key="11">
    <source>
        <dbReference type="SAM" id="SignalP"/>
    </source>
</evidence>
<keyword evidence="3 8" id="KW-1134">Transmembrane beta strand</keyword>
<evidence type="ECO:0000256" key="7">
    <source>
        <dbReference type="ARBA" id="ARBA00023237"/>
    </source>
</evidence>
<evidence type="ECO:0000313" key="15">
    <source>
        <dbReference type="Proteomes" id="UP001596106"/>
    </source>
</evidence>
<evidence type="ECO:0000256" key="4">
    <source>
        <dbReference type="ARBA" id="ARBA00022692"/>
    </source>
</evidence>
<dbReference type="SUPFAM" id="SSF56935">
    <property type="entry name" value="Porins"/>
    <property type="match status" value="1"/>
</dbReference>
<evidence type="ECO:0000256" key="6">
    <source>
        <dbReference type="ARBA" id="ARBA00023136"/>
    </source>
</evidence>
<dbReference type="InterPro" id="IPR023997">
    <property type="entry name" value="TonB-dep_OMP_SusC/RagA_CS"/>
</dbReference>
<keyword evidence="6 8" id="KW-0472">Membrane</keyword>
<evidence type="ECO:0000256" key="5">
    <source>
        <dbReference type="ARBA" id="ARBA00023077"/>
    </source>
</evidence>